<dbReference type="STRING" id="101091.A0A1C7NEN1"/>
<reference evidence="9 10" key="1">
    <citation type="submission" date="2016-03" db="EMBL/GenBank/DDBJ databases">
        <title>Choanephora cucurbitarum.</title>
        <authorList>
            <person name="Min B."/>
            <person name="Park H."/>
            <person name="Park J.-H."/>
            <person name="Shin H.-D."/>
            <person name="Choi I.-G."/>
        </authorList>
    </citation>
    <scope>NUCLEOTIDE SEQUENCE [LARGE SCALE GENOMIC DNA]</scope>
    <source>
        <strain evidence="9 10">KUS-F28377</strain>
    </source>
</reference>
<feature type="domain" description="ACT" evidence="8">
    <location>
        <begin position="436"/>
        <end position="507"/>
    </location>
</feature>
<gene>
    <name evidence="9" type="ORF">A0J61_04387</name>
</gene>
<evidence type="ECO:0000313" key="10">
    <source>
        <dbReference type="Proteomes" id="UP000093000"/>
    </source>
</evidence>
<comment type="caution">
    <text evidence="9">The sequence shown here is derived from an EMBL/GenBank/DDBJ whole genome shotgun (WGS) entry which is preliminary data.</text>
</comment>
<evidence type="ECO:0000256" key="3">
    <source>
        <dbReference type="ARBA" id="ARBA00022741"/>
    </source>
</evidence>
<dbReference type="EMBL" id="LUGH01000214">
    <property type="protein sequence ID" value="OBZ87551.1"/>
    <property type="molecule type" value="Genomic_DNA"/>
</dbReference>
<organism evidence="9 10">
    <name type="scientific">Choanephora cucurbitarum</name>
    <dbReference type="NCBI Taxonomy" id="101091"/>
    <lineage>
        <taxon>Eukaryota</taxon>
        <taxon>Fungi</taxon>
        <taxon>Fungi incertae sedis</taxon>
        <taxon>Mucoromycota</taxon>
        <taxon>Mucoromycotina</taxon>
        <taxon>Mucoromycetes</taxon>
        <taxon>Mucorales</taxon>
        <taxon>Mucorineae</taxon>
        <taxon>Choanephoraceae</taxon>
        <taxon>Choanephoroideae</taxon>
        <taxon>Choanephora</taxon>
    </lineage>
</organism>
<proteinExistence type="inferred from homology"/>
<dbReference type="GO" id="GO:0009090">
    <property type="term" value="P:homoserine biosynthetic process"/>
    <property type="evidence" value="ECO:0007669"/>
    <property type="project" value="TreeGrafter"/>
</dbReference>
<sequence length="507" mass="55495">MHLDLRKNPKDLPWIVQKYGGTSIGKFLNEIADTIIPTYLNKNKVVIVCSARSGDTKDKGTTNRLLNAAEEALSEGSTKHLDIVQEIAEDHLNAARAVIKNKELLALLESQLRKECLRLRSFLEAAEILDEISPRSRDIIVGMGEKLSCIIVEAVLKDRGIDSQLVVLNNLIKQDFTCLDQSFYDYIADCLRQAVLDCGDRVPVLTGFFGNVPGSLLSSIGRGYTDLCAALTAVGLQSQELQIWKEVDGIFTADPRKVPGARLLPIITPEEAAELTYYGSEVIHPFTMEQVIKANIPIRIKNVENPTGSGTVIFPDITPKNPHDYATPPPTPAVLAQNGYHLDLTRKHPTAVTVKNKICVLNVHSNRKNVSHGFLAKIFMALDEHNIVVDLISTSEVHVSMALSSDVVEANLQKALSELEKLGTVDVNHDMAILSLVGKQMKNLVGVAGKMFTSLAEAGISIEIISQGASEINISCVVEEKYALQAMKAIHQKLLDLDPSVELNSVL</sequence>
<accession>A0A1C7NEN1</accession>
<dbReference type="GO" id="GO:0005829">
    <property type="term" value="C:cytosol"/>
    <property type="evidence" value="ECO:0007669"/>
    <property type="project" value="TreeGrafter"/>
</dbReference>
<evidence type="ECO:0000256" key="7">
    <source>
        <dbReference type="RuleBase" id="RU003448"/>
    </source>
</evidence>
<keyword evidence="2 7" id="KW-0808">Transferase</keyword>
<dbReference type="FunCoup" id="A0A1C7NEN1">
    <property type="interactions" value="231"/>
</dbReference>
<dbReference type="GO" id="GO:0071266">
    <property type="term" value="P:'de novo' L-methionine biosynthetic process"/>
    <property type="evidence" value="ECO:0007669"/>
    <property type="project" value="UniProtKB-ARBA"/>
</dbReference>
<comment type="catalytic activity">
    <reaction evidence="6 7">
        <text>L-aspartate + ATP = 4-phospho-L-aspartate + ADP</text>
        <dbReference type="Rhea" id="RHEA:23776"/>
        <dbReference type="ChEBI" id="CHEBI:29991"/>
        <dbReference type="ChEBI" id="CHEBI:30616"/>
        <dbReference type="ChEBI" id="CHEBI:57535"/>
        <dbReference type="ChEBI" id="CHEBI:456216"/>
        <dbReference type="EC" id="2.7.2.4"/>
    </reaction>
</comment>
<dbReference type="GO" id="GO:0009089">
    <property type="term" value="P:lysine biosynthetic process via diaminopimelate"/>
    <property type="evidence" value="ECO:0007669"/>
    <property type="project" value="InterPro"/>
</dbReference>
<evidence type="ECO:0000256" key="2">
    <source>
        <dbReference type="ARBA" id="ARBA00022679"/>
    </source>
</evidence>
<dbReference type="InterPro" id="IPR001048">
    <property type="entry name" value="Asp/Glu/Uridylate_kinase"/>
</dbReference>
<dbReference type="Pfam" id="PF00696">
    <property type="entry name" value="AA_kinase"/>
    <property type="match status" value="1"/>
</dbReference>
<dbReference type="SUPFAM" id="SSF55021">
    <property type="entry name" value="ACT-like"/>
    <property type="match status" value="2"/>
</dbReference>
<keyword evidence="3" id="KW-0547">Nucleotide-binding</keyword>
<dbReference type="PANTHER" id="PTHR21499:SF59">
    <property type="entry name" value="ASPARTOKINASE"/>
    <property type="match status" value="1"/>
</dbReference>
<dbReference type="SUPFAM" id="SSF53633">
    <property type="entry name" value="Carbamate kinase-like"/>
    <property type="match status" value="1"/>
</dbReference>
<dbReference type="FunFam" id="3.30.2130.10:FF:000001">
    <property type="entry name" value="Bifunctional aspartokinase/homoserine dehydrogenase"/>
    <property type="match status" value="1"/>
</dbReference>
<dbReference type="Gene3D" id="3.30.2130.10">
    <property type="entry name" value="VC0802-like"/>
    <property type="match status" value="1"/>
</dbReference>
<dbReference type="InterPro" id="IPR002912">
    <property type="entry name" value="ACT_dom"/>
</dbReference>
<dbReference type="NCBIfam" id="TIGR00657">
    <property type="entry name" value="asp_kinases"/>
    <property type="match status" value="1"/>
</dbReference>
<evidence type="ECO:0000313" key="9">
    <source>
        <dbReference type="EMBL" id="OBZ87551.1"/>
    </source>
</evidence>
<dbReference type="InterPro" id="IPR001341">
    <property type="entry name" value="Asp_kinase"/>
</dbReference>
<keyword evidence="10" id="KW-1185">Reference proteome</keyword>
<dbReference type="GO" id="GO:0009088">
    <property type="term" value="P:threonine biosynthetic process"/>
    <property type="evidence" value="ECO:0007669"/>
    <property type="project" value="UniProtKB-ARBA"/>
</dbReference>
<dbReference type="Gene3D" id="3.40.1160.10">
    <property type="entry name" value="Acetylglutamate kinase-like"/>
    <property type="match status" value="1"/>
</dbReference>
<dbReference type="FunFam" id="3.40.1160.10:FF:000023">
    <property type="entry name" value="Probable aspartokinase"/>
    <property type="match status" value="1"/>
</dbReference>
<dbReference type="InterPro" id="IPR054352">
    <property type="entry name" value="ACT_Aspartokinase"/>
</dbReference>
<dbReference type="InterPro" id="IPR036393">
    <property type="entry name" value="AceGlu_kinase-like_sf"/>
</dbReference>
<dbReference type="OrthoDB" id="4323675at2759"/>
<dbReference type="AlphaFoldDB" id="A0A1C7NEN1"/>
<evidence type="ECO:0000259" key="8">
    <source>
        <dbReference type="PROSITE" id="PS51671"/>
    </source>
</evidence>
<dbReference type="PROSITE" id="PS00324">
    <property type="entry name" value="ASPARTOKINASE"/>
    <property type="match status" value="1"/>
</dbReference>
<keyword evidence="4 7" id="KW-0418">Kinase</keyword>
<dbReference type="Pfam" id="PF22468">
    <property type="entry name" value="ACT_9"/>
    <property type="match status" value="1"/>
</dbReference>
<dbReference type="Proteomes" id="UP000093000">
    <property type="component" value="Unassembled WGS sequence"/>
</dbReference>
<evidence type="ECO:0000256" key="6">
    <source>
        <dbReference type="ARBA" id="ARBA00047872"/>
    </source>
</evidence>
<dbReference type="PIRSF" id="PIRSF000726">
    <property type="entry name" value="Asp_kin"/>
    <property type="match status" value="1"/>
</dbReference>
<dbReference type="EC" id="2.7.2.4" evidence="7"/>
<dbReference type="InterPro" id="IPR018042">
    <property type="entry name" value="Aspartate_kinase_CS"/>
</dbReference>
<dbReference type="GO" id="GO:0004072">
    <property type="term" value="F:aspartate kinase activity"/>
    <property type="evidence" value="ECO:0007669"/>
    <property type="project" value="UniProtKB-EC"/>
</dbReference>
<dbReference type="PANTHER" id="PTHR21499">
    <property type="entry name" value="ASPARTATE KINASE"/>
    <property type="match status" value="1"/>
</dbReference>
<dbReference type="InParanoid" id="A0A1C7NEN1"/>
<keyword evidence="5" id="KW-0067">ATP-binding</keyword>
<dbReference type="PROSITE" id="PS51671">
    <property type="entry name" value="ACT"/>
    <property type="match status" value="1"/>
</dbReference>
<name>A0A1C7NEN1_9FUNG</name>
<evidence type="ECO:0000256" key="1">
    <source>
        <dbReference type="ARBA" id="ARBA00010122"/>
    </source>
</evidence>
<dbReference type="InterPro" id="IPR005260">
    <property type="entry name" value="Asp_kin_monofn"/>
</dbReference>
<comment type="similarity">
    <text evidence="1 7">Belongs to the aspartokinase family.</text>
</comment>
<dbReference type="GO" id="GO:0005524">
    <property type="term" value="F:ATP binding"/>
    <property type="evidence" value="ECO:0007669"/>
    <property type="project" value="UniProtKB-KW"/>
</dbReference>
<protein>
    <recommendedName>
        <fullName evidence="7">Aspartokinase</fullName>
        <ecNumber evidence="7">2.7.2.4</ecNumber>
    </recommendedName>
</protein>
<evidence type="ECO:0000256" key="4">
    <source>
        <dbReference type="ARBA" id="ARBA00022777"/>
    </source>
</evidence>
<dbReference type="InterPro" id="IPR045865">
    <property type="entry name" value="ACT-like_dom_sf"/>
</dbReference>
<evidence type="ECO:0000256" key="5">
    <source>
        <dbReference type="ARBA" id="ARBA00022840"/>
    </source>
</evidence>